<keyword evidence="3" id="KW-1185">Reference proteome</keyword>
<dbReference type="InterPro" id="IPR001387">
    <property type="entry name" value="Cro/C1-type_HTH"/>
</dbReference>
<evidence type="ECO:0000259" key="1">
    <source>
        <dbReference type="PROSITE" id="PS50943"/>
    </source>
</evidence>
<dbReference type="SUPFAM" id="SSF47413">
    <property type="entry name" value="lambda repressor-like DNA-binding domains"/>
    <property type="match status" value="1"/>
</dbReference>
<organism evidence="2 3">
    <name type="scientific">Oceanirhabdus seepicola</name>
    <dbReference type="NCBI Taxonomy" id="2828781"/>
    <lineage>
        <taxon>Bacteria</taxon>
        <taxon>Bacillati</taxon>
        <taxon>Bacillota</taxon>
        <taxon>Clostridia</taxon>
        <taxon>Eubacteriales</taxon>
        <taxon>Clostridiaceae</taxon>
        <taxon>Oceanirhabdus</taxon>
    </lineage>
</organism>
<name>A0A9J6NYB8_9CLOT</name>
<dbReference type="AlphaFoldDB" id="A0A9J6NYB8"/>
<feature type="domain" description="HTH cro/C1-type" evidence="1">
    <location>
        <begin position="2"/>
        <end position="49"/>
    </location>
</feature>
<proteinExistence type="predicted"/>
<gene>
    <name evidence="2" type="ORF">KDK92_04455</name>
</gene>
<comment type="caution">
    <text evidence="2">The sequence shown here is derived from an EMBL/GenBank/DDBJ whole genome shotgun (WGS) entry which is preliminary data.</text>
</comment>
<dbReference type="EMBL" id="JAGSOJ010000001">
    <property type="protein sequence ID" value="MCM1988982.1"/>
    <property type="molecule type" value="Genomic_DNA"/>
</dbReference>
<dbReference type="Gene3D" id="1.10.260.40">
    <property type="entry name" value="lambda repressor-like DNA-binding domains"/>
    <property type="match status" value="1"/>
</dbReference>
<evidence type="ECO:0000313" key="2">
    <source>
        <dbReference type="EMBL" id="MCM1988982.1"/>
    </source>
</evidence>
<protein>
    <submittedName>
        <fullName evidence="2">Helix-turn-helix transcriptional regulator</fullName>
    </submittedName>
</protein>
<accession>A0A9J6NYB8</accession>
<dbReference type="InterPro" id="IPR010982">
    <property type="entry name" value="Lambda_DNA-bd_dom_sf"/>
</dbReference>
<sequence>MRDIKQRNMAEILEMTRESYARKENGHSQFTLNEVKVIKDLFGMSVEEIFFD</sequence>
<reference evidence="2" key="1">
    <citation type="journal article" date="2021" name="mSystems">
        <title>Bacteria and Archaea Synergistically Convert Glycine Betaine to Biogenic Methane in the Formosa Cold Seep of the South China Sea.</title>
        <authorList>
            <person name="Li L."/>
            <person name="Zhang W."/>
            <person name="Zhang S."/>
            <person name="Song L."/>
            <person name="Sun Q."/>
            <person name="Zhang H."/>
            <person name="Xiang H."/>
            <person name="Dong X."/>
        </authorList>
    </citation>
    <scope>NUCLEOTIDE SEQUENCE</scope>
    <source>
        <strain evidence="2">ZWT</strain>
    </source>
</reference>
<evidence type="ECO:0000313" key="3">
    <source>
        <dbReference type="Proteomes" id="UP001056429"/>
    </source>
</evidence>
<dbReference type="Proteomes" id="UP001056429">
    <property type="component" value="Unassembled WGS sequence"/>
</dbReference>
<reference evidence="2" key="2">
    <citation type="submission" date="2021-04" db="EMBL/GenBank/DDBJ databases">
        <authorList>
            <person name="Dong X."/>
        </authorList>
    </citation>
    <scope>NUCLEOTIDE SEQUENCE</scope>
    <source>
        <strain evidence="2">ZWT</strain>
    </source>
</reference>
<dbReference type="CDD" id="cd00093">
    <property type="entry name" value="HTH_XRE"/>
    <property type="match status" value="1"/>
</dbReference>
<dbReference type="PROSITE" id="PS50943">
    <property type="entry name" value="HTH_CROC1"/>
    <property type="match status" value="1"/>
</dbReference>
<dbReference type="GO" id="GO:0003677">
    <property type="term" value="F:DNA binding"/>
    <property type="evidence" value="ECO:0007669"/>
    <property type="project" value="InterPro"/>
</dbReference>